<dbReference type="EMBL" id="BAABGJ010000058">
    <property type="protein sequence ID" value="GAA4349035.1"/>
    <property type="molecule type" value="Genomic_DNA"/>
</dbReference>
<dbReference type="InterPro" id="IPR011711">
    <property type="entry name" value="GntR_C"/>
</dbReference>
<keyword evidence="2" id="KW-0238">DNA-binding</keyword>
<evidence type="ECO:0000256" key="1">
    <source>
        <dbReference type="ARBA" id="ARBA00023015"/>
    </source>
</evidence>
<dbReference type="InterPro" id="IPR036388">
    <property type="entry name" value="WH-like_DNA-bd_sf"/>
</dbReference>
<evidence type="ECO:0000313" key="6">
    <source>
        <dbReference type="Proteomes" id="UP001500975"/>
    </source>
</evidence>
<dbReference type="SUPFAM" id="SSF46785">
    <property type="entry name" value="Winged helix' DNA-binding domain"/>
    <property type="match status" value="1"/>
</dbReference>
<dbReference type="SUPFAM" id="SSF48008">
    <property type="entry name" value="GntR ligand-binding domain-like"/>
    <property type="match status" value="1"/>
</dbReference>
<dbReference type="Gene3D" id="1.10.10.10">
    <property type="entry name" value="Winged helix-like DNA-binding domain superfamily/Winged helix DNA-binding domain"/>
    <property type="match status" value="1"/>
</dbReference>
<name>A0ABP8I0S6_9BURK</name>
<dbReference type="RefSeq" id="WP_345539565.1">
    <property type="nucleotide sequence ID" value="NZ_BAABGJ010000058.1"/>
</dbReference>
<keyword evidence="1" id="KW-0805">Transcription regulation</keyword>
<dbReference type="Pfam" id="PF00392">
    <property type="entry name" value="GntR"/>
    <property type="match status" value="1"/>
</dbReference>
<organism evidence="5 6">
    <name type="scientific">Variovorax defluvii</name>
    <dbReference type="NCBI Taxonomy" id="913761"/>
    <lineage>
        <taxon>Bacteria</taxon>
        <taxon>Pseudomonadati</taxon>
        <taxon>Pseudomonadota</taxon>
        <taxon>Betaproteobacteria</taxon>
        <taxon>Burkholderiales</taxon>
        <taxon>Comamonadaceae</taxon>
        <taxon>Variovorax</taxon>
    </lineage>
</organism>
<gene>
    <name evidence="5" type="ORF">GCM10023165_35430</name>
</gene>
<protein>
    <submittedName>
        <fullName evidence="5">GntR family transcriptional regulator</fullName>
    </submittedName>
</protein>
<evidence type="ECO:0000256" key="3">
    <source>
        <dbReference type="ARBA" id="ARBA00023163"/>
    </source>
</evidence>
<dbReference type="Pfam" id="PF07729">
    <property type="entry name" value="FCD"/>
    <property type="match status" value="1"/>
</dbReference>
<dbReference type="PRINTS" id="PR00035">
    <property type="entry name" value="HTHGNTR"/>
</dbReference>
<dbReference type="InterPro" id="IPR036390">
    <property type="entry name" value="WH_DNA-bd_sf"/>
</dbReference>
<dbReference type="Gene3D" id="1.20.120.530">
    <property type="entry name" value="GntR ligand-binding domain-like"/>
    <property type="match status" value="1"/>
</dbReference>
<accession>A0ABP8I0S6</accession>
<reference evidence="6" key="1">
    <citation type="journal article" date="2019" name="Int. J. Syst. Evol. Microbiol.">
        <title>The Global Catalogue of Microorganisms (GCM) 10K type strain sequencing project: providing services to taxonomists for standard genome sequencing and annotation.</title>
        <authorList>
            <consortium name="The Broad Institute Genomics Platform"/>
            <consortium name="The Broad Institute Genome Sequencing Center for Infectious Disease"/>
            <person name="Wu L."/>
            <person name="Ma J."/>
        </authorList>
    </citation>
    <scope>NUCLEOTIDE SEQUENCE [LARGE SCALE GENOMIC DNA]</scope>
    <source>
        <strain evidence="6">JCM 17804</strain>
    </source>
</reference>
<dbReference type="InterPro" id="IPR008920">
    <property type="entry name" value="TF_FadR/GntR_C"/>
</dbReference>
<dbReference type="SMART" id="SM00345">
    <property type="entry name" value="HTH_GNTR"/>
    <property type="match status" value="1"/>
</dbReference>
<dbReference type="InterPro" id="IPR000524">
    <property type="entry name" value="Tscrpt_reg_HTH_GntR"/>
</dbReference>
<sequence>MRDRFSPAPLTLTLPLQIADRMAEAIVDERFAPGERLKEVELAASFDVSRATIREALRILERRGLVVIVPQHGAQVAKLSRQELEDMFDIRVMLLGLASRTLARRITPEKERQLQAGLARLVAAKENADAYFHVSAEMALLVADLAGNALLSEQLRSFAQHIGRYARLGFITSARREQSLRNWRKLIKAIASGDDATAEALHRTMSQENRVAALAALDQRAAEEAVARESQAPAGPPSARRA</sequence>
<dbReference type="SMART" id="SM00895">
    <property type="entry name" value="FCD"/>
    <property type="match status" value="1"/>
</dbReference>
<keyword evidence="3" id="KW-0804">Transcription</keyword>
<dbReference type="PANTHER" id="PTHR43537">
    <property type="entry name" value="TRANSCRIPTIONAL REGULATOR, GNTR FAMILY"/>
    <property type="match status" value="1"/>
</dbReference>
<dbReference type="PANTHER" id="PTHR43537:SF24">
    <property type="entry name" value="GLUCONATE OPERON TRANSCRIPTIONAL REPRESSOR"/>
    <property type="match status" value="1"/>
</dbReference>
<proteinExistence type="predicted"/>
<evidence type="ECO:0000256" key="2">
    <source>
        <dbReference type="ARBA" id="ARBA00023125"/>
    </source>
</evidence>
<comment type="caution">
    <text evidence="5">The sequence shown here is derived from an EMBL/GenBank/DDBJ whole genome shotgun (WGS) entry which is preliminary data.</text>
</comment>
<dbReference type="PROSITE" id="PS50949">
    <property type="entry name" value="HTH_GNTR"/>
    <property type="match status" value="1"/>
</dbReference>
<evidence type="ECO:0000313" key="5">
    <source>
        <dbReference type="EMBL" id="GAA4349035.1"/>
    </source>
</evidence>
<dbReference type="CDD" id="cd07377">
    <property type="entry name" value="WHTH_GntR"/>
    <property type="match status" value="1"/>
</dbReference>
<dbReference type="Proteomes" id="UP001500975">
    <property type="component" value="Unassembled WGS sequence"/>
</dbReference>
<keyword evidence="6" id="KW-1185">Reference proteome</keyword>
<evidence type="ECO:0000259" key="4">
    <source>
        <dbReference type="PROSITE" id="PS50949"/>
    </source>
</evidence>
<feature type="domain" description="HTH gntR-type" evidence="4">
    <location>
        <begin position="12"/>
        <end position="79"/>
    </location>
</feature>